<protein>
    <submittedName>
        <fullName evidence="9">Putative major facilitator superfamily protein</fullName>
    </submittedName>
</protein>
<dbReference type="OrthoDB" id="10021397at2759"/>
<feature type="region of interest" description="Disordered" evidence="7">
    <location>
        <begin position="352"/>
        <end position="376"/>
    </location>
</feature>
<keyword evidence="6" id="KW-0325">Glycoprotein</keyword>
<accession>A0A8H6ATJ3</accession>
<keyword evidence="4 8" id="KW-1133">Transmembrane helix</keyword>
<comment type="subcellular location">
    <subcellularLocation>
        <location evidence="1">Membrane</location>
        <topology evidence="1">Multi-pass membrane protein</topology>
    </subcellularLocation>
</comment>
<evidence type="ECO:0000256" key="1">
    <source>
        <dbReference type="ARBA" id="ARBA00004141"/>
    </source>
</evidence>
<evidence type="ECO:0000313" key="10">
    <source>
        <dbReference type="Proteomes" id="UP000531561"/>
    </source>
</evidence>
<evidence type="ECO:0000256" key="6">
    <source>
        <dbReference type="ARBA" id="ARBA00023180"/>
    </source>
</evidence>
<feature type="transmembrane region" description="Helical" evidence="8">
    <location>
        <begin position="161"/>
        <end position="179"/>
    </location>
</feature>
<dbReference type="GO" id="GO:0005886">
    <property type="term" value="C:plasma membrane"/>
    <property type="evidence" value="ECO:0007669"/>
    <property type="project" value="TreeGrafter"/>
</dbReference>
<reference evidence="9 10" key="1">
    <citation type="journal article" date="2020" name="Phytopathology">
        <title>A high-quality genome resource of Botrytis fragariae, a new and rapidly spreading fungal pathogen causing strawberry gray mold in the U.S.A.</title>
        <authorList>
            <person name="Wu Y."/>
            <person name="Saski C.A."/>
            <person name="Schnabel G."/>
            <person name="Xiao S."/>
            <person name="Hu M."/>
        </authorList>
    </citation>
    <scope>NUCLEOTIDE SEQUENCE [LARGE SCALE GENOMIC DNA]</scope>
    <source>
        <strain evidence="9 10">BVB16</strain>
    </source>
</reference>
<comment type="caution">
    <text evidence="9">The sequence shown here is derived from an EMBL/GenBank/DDBJ whole genome shotgun (WGS) entry which is preliminary data.</text>
</comment>
<feature type="transmembrane region" description="Helical" evidence="8">
    <location>
        <begin position="298"/>
        <end position="317"/>
    </location>
</feature>
<evidence type="ECO:0000313" key="9">
    <source>
        <dbReference type="EMBL" id="KAF5873336.1"/>
    </source>
</evidence>
<dbReference type="Pfam" id="PF07690">
    <property type="entry name" value="MFS_1"/>
    <property type="match status" value="1"/>
</dbReference>
<feature type="transmembrane region" description="Helical" evidence="8">
    <location>
        <begin position="222"/>
        <end position="243"/>
    </location>
</feature>
<dbReference type="PANTHER" id="PTHR23501">
    <property type="entry name" value="MAJOR FACILITATOR SUPERFAMILY"/>
    <property type="match status" value="1"/>
</dbReference>
<feature type="transmembrane region" description="Helical" evidence="8">
    <location>
        <begin position="185"/>
        <end position="210"/>
    </location>
</feature>
<dbReference type="AlphaFoldDB" id="A0A8H6ATJ3"/>
<dbReference type="GO" id="GO:0022857">
    <property type="term" value="F:transmembrane transporter activity"/>
    <property type="evidence" value="ECO:0007669"/>
    <property type="project" value="InterPro"/>
</dbReference>
<sequence>MADRTGFLADAALQSTQPIVVAKHNSKTSEPNDPQPQLGKGLPFWVFLSFSAHIVVPIVFGILGLIAFHFYESTKFCKEPVLPNRLFANRTLSAAFFMAFDGALLLYWIIWDLPVYFQGTFGASPLQSGVYQLPLNLFLVPAGIVAGGFVSKSGKYKATHLVGFGFTTIGIGLFTLLRPSSGKHAWAFFEIITATGLGMILTTILPAIQASLPADDVVKSTAMYAFTCSLGGVWGVTIPSTIFDGQVDKFLKDVSDPSIRESLSNGNAYQLAAKGYIQSLPREMHSEVLRVYAGALRTVWQVGIGLSLARFLAAFAVKQYSMSQKEQGKFGLKEGNRSENVISYADTEVGTNIQVEKEEKDTPEEIGNGAEGVNKL</sequence>
<evidence type="ECO:0000256" key="8">
    <source>
        <dbReference type="SAM" id="Phobius"/>
    </source>
</evidence>
<proteinExistence type="predicted"/>
<keyword evidence="10" id="KW-1185">Reference proteome</keyword>
<dbReference type="PANTHER" id="PTHR23501:SF187">
    <property type="entry name" value="MAJOR FACILITATOR SUPERFAMILY (MFS) PROFILE DOMAIN-CONTAINING PROTEIN"/>
    <property type="match status" value="1"/>
</dbReference>
<feature type="transmembrane region" description="Helical" evidence="8">
    <location>
        <begin position="44"/>
        <end position="71"/>
    </location>
</feature>
<evidence type="ECO:0000256" key="4">
    <source>
        <dbReference type="ARBA" id="ARBA00022989"/>
    </source>
</evidence>
<keyword evidence="5 8" id="KW-0472">Membrane</keyword>
<evidence type="ECO:0000256" key="5">
    <source>
        <dbReference type="ARBA" id="ARBA00023136"/>
    </source>
</evidence>
<dbReference type="InterPro" id="IPR011701">
    <property type="entry name" value="MFS"/>
</dbReference>
<dbReference type="GeneID" id="59262668"/>
<dbReference type="InterPro" id="IPR036259">
    <property type="entry name" value="MFS_trans_sf"/>
</dbReference>
<evidence type="ECO:0000256" key="2">
    <source>
        <dbReference type="ARBA" id="ARBA00022448"/>
    </source>
</evidence>
<keyword evidence="3 8" id="KW-0812">Transmembrane</keyword>
<name>A0A8H6ATJ3_9HELO</name>
<dbReference type="RefSeq" id="XP_037192282.1">
    <property type="nucleotide sequence ID" value="XM_037338976.1"/>
</dbReference>
<dbReference type="SUPFAM" id="SSF103473">
    <property type="entry name" value="MFS general substrate transporter"/>
    <property type="match status" value="1"/>
</dbReference>
<dbReference type="Proteomes" id="UP000531561">
    <property type="component" value="Unassembled WGS sequence"/>
</dbReference>
<gene>
    <name evidence="9" type="ORF">Bfra_008618</name>
</gene>
<organism evidence="9 10">
    <name type="scientific">Botrytis fragariae</name>
    <dbReference type="NCBI Taxonomy" id="1964551"/>
    <lineage>
        <taxon>Eukaryota</taxon>
        <taxon>Fungi</taxon>
        <taxon>Dikarya</taxon>
        <taxon>Ascomycota</taxon>
        <taxon>Pezizomycotina</taxon>
        <taxon>Leotiomycetes</taxon>
        <taxon>Helotiales</taxon>
        <taxon>Sclerotiniaceae</taxon>
        <taxon>Botrytis</taxon>
    </lineage>
</organism>
<keyword evidence="2" id="KW-0813">Transport</keyword>
<dbReference type="Gene3D" id="1.20.1250.20">
    <property type="entry name" value="MFS general substrate transporter like domains"/>
    <property type="match status" value="1"/>
</dbReference>
<feature type="transmembrane region" description="Helical" evidence="8">
    <location>
        <begin position="92"/>
        <end position="110"/>
    </location>
</feature>
<evidence type="ECO:0000256" key="3">
    <source>
        <dbReference type="ARBA" id="ARBA00022692"/>
    </source>
</evidence>
<feature type="transmembrane region" description="Helical" evidence="8">
    <location>
        <begin position="130"/>
        <end position="149"/>
    </location>
</feature>
<dbReference type="EMBL" id="JABFCT010000009">
    <property type="protein sequence ID" value="KAF5873336.1"/>
    <property type="molecule type" value="Genomic_DNA"/>
</dbReference>
<evidence type="ECO:0000256" key="7">
    <source>
        <dbReference type="SAM" id="MobiDB-lite"/>
    </source>
</evidence>